<evidence type="ECO:0000313" key="7">
    <source>
        <dbReference type="Proteomes" id="UP000198287"/>
    </source>
</evidence>
<dbReference type="InterPro" id="IPR011701">
    <property type="entry name" value="MFS"/>
</dbReference>
<sequence length="544" mass="59178">MGKENVSRRDASSKKGGWLSVCKTLSVEPAGFLLICSAVVSHLIFQNIVMETACRNDLGYEAETCKEIITKVNATYKTQEREIQKVVAGVQAMMSVIFGCITVLVVLFIGPWSDANGRKMPLLMSCVGIFSYSGLMLLGYFLLGKVKLTAMALTLMVVGPITITGGGAVFAMSAYSYIADTTSEKSRTLRTGVLSASVRSGTPIGFAIGGGLTRFGVGTVTSLFVAMGLAMISFVIMLLTVKNTAPKKIGVDEVDEGDEFEDGVKVAKKPKKKRSAWIRYNPLTKLWQALAILWKKRKDRFGFWLLIVAHMSYAAPGSGEYSMLYLFVRERLQWNVSDYGFFSMYNWLMSAAGVFLSMFILSRKLKISDPIVGLVAGLSQIGGSTMYAFAATALAMYMASATDLMNGTIGVVVRSMLSKTVAPDEIGKLFALLGVLESLIPIGMVPTYALLYKNTVTVFAGAFFLLSAALTIPAEIIFIYFICTKRNMSPKKEEHALDGELGPSGKPLVVHKGALEDRVNNELVKLMPQEIYSSKDCMVGVFEA</sequence>
<organism evidence="6 7">
    <name type="scientific">Folsomia candida</name>
    <name type="common">Springtail</name>
    <dbReference type="NCBI Taxonomy" id="158441"/>
    <lineage>
        <taxon>Eukaryota</taxon>
        <taxon>Metazoa</taxon>
        <taxon>Ecdysozoa</taxon>
        <taxon>Arthropoda</taxon>
        <taxon>Hexapoda</taxon>
        <taxon>Collembola</taxon>
        <taxon>Entomobryomorpha</taxon>
        <taxon>Isotomoidea</taxon>
        <taxon>Isotomidae</taxon>
        <taxon>Proisotominae</taxon>
        <taxon>Folsomia</taxon>
    </lineage>
</organism>
<evidence type="ECO:0000256" key="4">
    <source>
        <dbReference type="ARBA" id="ARBA00023136"/>
    </source>
</evidence>
<evidence type="ECO:0000256" key="3">
    <source>
        <dbReference type="ARBA" id="ARBA00022989"/>
    </source>
</evidence>
<dbReference type="InterPro" id="IPR036259">
    <property type="entry name" value="MFS_trans_sf"/>
</dbReference>
<protein>
    <submittedName>
        <fullName evidence="6">Proton-coupled folate transporter</fullName>
    </submittedName>
</protein>
<name>A0A226F1A8_FOLCA</name>
<dbReference type="OrthoDB" id="3026777at2759"/>
<feature type="transmembrane region" description="Helical" evidence="5">
    <location>
        <begin position="215"/>
        <end position="239"/>
    </location>
</feature>
<reference evidence="6 7" key="1">
    <citation type="submission" date="2015-12" db="EMBL/GenBank/DDBJ databases">
        <title>The genome of Folsomia candida.</title>
        <authorList>
            <person name="Faddeeva A."/>
            <person name="Derks M.F."/>
            <person name="Anvar Y."/>
            <person name="Smit S."/>
            <person name="Van Straalen N."/>
            <person name="Roelofs D."/>
        </authorList>
    </citation>
    <scope>NUCLEOTIDE SEQUENCE [LARGE SCALE GENOMIC DNA]</scope>
    <source>
        <strain evidence="6 7">VU population</strain>
        <tissue evidence="6">Whole body</tissue>
    </source>
</reference>
<gene>
    <name evidence="6" type="ORF">Fcan01_00965</name>
</gene>
<dbReference type="AlphaFoldDB" id="A0A226F1A8"/>
<evidence type="ECO:0000256" key="2">
    <source>
        <dbReference type="ARBA" id="ARBA00022692"/>
    </source>
</evidence>
<feature type="transmembrane region" description="Helical" evidence="5">
    <location>
        <begin position="339"/>
        <end position="359"/>
    </location>
</feature>
<comment type="caution">
    <text evidence="6">The sequence shown here is derived from an EMBL/GenBank/DDBJ whole genome shotgun (WGS) entry which is preliminary data.</text>
</comment>
<evidence type="ECO:0000256" key="1">
    <source>
        <dbReference type="ARBA" id="ARBA00004141"/>
    </source>
</evidence>
<dbReference type="SUPFAM" id="SSF103473">
    <property type="entry name" value="MFS general substrate transporter"/>
    <property type="match status" value="1"/>
</dbReference>
<dbReference type="PANTHER" id="PTHR23507">
    <property type="entry name" value="ZGC:174356"/>
    <property type="match status" value="1"/>
</dbReference>
<dbReference type="Proteomes" id="UP000198287">
    <property type="component" value="Unassembled WGS sequence"/>
</dbReference>
<feature type="transmembrane region" description="Helical" evidence="5">
    <location>
        <begin position="458"/>
        <end position="483"/>
    </location>
</feature>
<keyword evidence="4 5" id="KW-0472">Membrane</keyword>
<dbReference type="OMA" id="MYFEQRE"/>
<keyword evidence="3 5" id="KW-1133">Transmembrane helix</keyword>
<feature type="transmembrane region" description="Helical" evidence="5">
    <location>
        <begin position="429"/>
        <end position="452"/>
    </location>
</feature>
<dbReference type="PANTHER" id="PTHR23507:SF1">
    <property type="entry name" value="FI18259P1-RELATED"/>
    <property type="match status" value="1"/>
</dbReference>
<evidence type="ECO:0000256" key="5">
    <source>
        <dbReference type="SAM" id="Phobius"/>
    </source>
</evidence>
<dbReference type="Gene3D" id="1.20.1250.20">
    <property type="entry name" value="MFS general substrate transporter like domains"/>
    <property type="match status" value="1"/>
</dbReference>
<feature type="transmembrane region" description="Helical" evidence="5">
    <location>
        <begin position="371"/>
        <end position="390"/>
    </location>
</feature>
<dbReference type="GO" id="GO:0022857">
    <property type="term" value="F:transmembrane transporter activity"/>
    <property type="evidence" value="ECO:0007669"/>
    <property type="project" value="InterPro"/>
</dbReference>
<comment type="subcellular location">
    <subcellularLocation>
        <location evidence="1">Membrane</location>
        <topology evidence="1">Multi-pass membrane protein</topology>
    </subcellularLocation>
</comment>
<dbReference type="GO" id="GO:0016020">
    <property type="term" value="C:membrane"/>
    <property type="evidence" value="ECO:0007669"/>
    <property type="project" value="UniProtKB-SubCell"/>
</dbReference>
<evidence type="ECO:0000313" key="6">
    <source>
        <dbReference type="EMBL" id="OXA63563.1"/>
    </source>
</evidence>
<feature type="transmembrane region" description="Helical" evidence="5">
    <location>
        <begin position="86"/>
        <end position="110"/>
    </location>
</feature>
<keyword evidence="2 5" id="KW-0812">Transmembrane</keyword>
<feature type="transmembrane region" description="Helical" evidence="5">
    <location>
        <begin position="301"/>
        <end position="319"/>
    </location>
</feature>
<dbReference type="EMBL" id="LNIX01000001">
    <property type="protein sequence ID" value="OXA63563.1"/>
    <property type="molecule type" value="Genomic_DNA"/>
</dbReference>
<accession>A0A226F1A8</accession>
<proteinExistence type="predicted"/>
<feature type="transmembrane region" description="Helical" evidence="5">
    <location>
        <begin position="155"/>
        <end position="178"/>
    </location>
</feature>
<dbReference type="Pfam" id="PF07690">
    <property type="entry name" value="MFS_1"/>
    <property type="match status" value="1"/>
</dbReference>
<keyword evidence="7" id="KW-1185">Reference proteome</keyword>
<feature type="transmembrane region" description="Helical" evidence="5">
    <location>
        <begin position="122"/>
        <end position="143"/>
    </location>
</feature>